<dbReference type="Proteomes" id="UP001460270">
    <property type="component" value="Unassembled WGS sequence"/>
</dbReference>
<evidence type="ECO:0000259" key="3">
    <source>
        <dbReference type="PROSITE" id="PS50188"/>
    </source>
</evidence>
<protein>
    <recommendedName>
        <fullName evidence="3">B30.2/SPRY domain-containing protein</fullName>
    </recommendedName>
</protein>
<gene>
    <name evidence="4" type="ORF">WMY93_011729</name>
</gene>
<organism evidence="4 5">
    <name type="scientific">Mugilogobius chulae</name>
    <name type="common">yellowstripe goby</name>
    <dbReference type="NCBI Taxonomy" id="88201"/>
    <lineage>
        <taxon>Eukaryota</taxon>
        <taxon>Metazoa</taxon>
        <taxon>Chordata</taxon>
        <taxon>Craniata</taxon>
        <taxon>Vertebrata</taxon>
        <taxon>Euteleostomi</taxon>
        <taxon>Actinopterygii</taxon>
        <taxon>Neopterygii</taxon>
        <taxon>Teleostei</taxon>
        <taxon>Neoteleostei</taxon>
        <taxon>Acanthomorphata</taxon>
        <taxon>Gobiaria</taxon>
        <taxon>Gobiiformes</taxon>
        <taxon>Gobioidei</taxon>
        <taxon>Gobiidae</taxon>
        <taxon>Gobionellinae</taxon>
        <taxon>Mugilogobius</taxon>
    </lineage>
</organism>
<feature type="domain" description="B30.2/SPRY" evidence="3">
    <location>
        <begin position="222"/>
        <end position="416"/>
    </location>
</feature>
<dbReference type="SUPFAM" id="SSF49899">
    <property type="entry name" value="Concanavalin A-like lectins/glucanases"/>
    <property type="match status" value="1"/>
</dbReference>
<dbReference type="SMART" id="SM00368">
    <property type="entry name" value="LRR_RI"/>
    <property type="match status" value="4"/>
</dbReference>
<dbReference type="Gene3D" id="2.60.120.920">
    <property type="match status" value="1"/>
</dbReference>
<dbReference type="SMART" id="SM00589">
    <property type="entry name" value="PRY"/>
    <property type="match status" value="1"/>
</dbReference>
<reference evidence="5" key="1">
    <citation type="submission" date="2024-04" db="EMBL/GenBank/DDBJ databases">
        <title>Salinicola lusitanus LLJ914,a marine bacterium isolated from the Okinawa Trough.</title>
        <authorList>
            <person name="Li J."/>
        </authorList>
    </citation>
    <scope>NUCLEOTIDE SEQUENCE [LARGE SCALE GENOMIC DNA]</scope>
</reference>
<comment type="caution">
    <text evidence="4">The sequence shown here is derived from an EMBL/GenBank/DDBJ whole genome shotgun (WGS) entry which is preliminary data.</text>
</comment>
<evidence type="ECO:0000256" key="2">
    <source>
        <dbReference type="ARBA" id="ARBA00022737"/>
    </source>
</evidence>
<dbReference type="InterPro" id="IPR013320">
    <property type="entry name" value="ConA-like_dom_sf"/>
</dbReference>
<dbReference type="PROSITE" id="PS50188">
    <property type="entry name" value="B302_SPRY"/>
    <property type="match status" value="1"/>
</dbReference>
<dbReference type="Pfam" id="PF13516">
    <property type="entry name" value="LRR_6"/>
    <property type="match status" value="2"/>
</dbReference>
<accession>A0AAW0PFH8</accession>
<dbReference type="Pfam" id="PF13765">
    <property type="entry name" value="PRY"/>
    <property type="match status" value="1"/>
</dbReference>
<dbReference type="PROSITE" id="PS51450">
    <property type="entry name" value="LRR"/>
    <property type="match status" value="1"/>
</dbReference>
<dbReference type="EMBL" id="JBBPFD010000008">
    <property type="protein sequence ID" value="KAK7915968.1"/>
    <property type="molecule type" value="Genomic_DNA"/>
</dbReference>
<keyword evidence="1" id="KW-0433">Leucine-rich repeat</keyword>
<dbReference type="InterPro" id="IPR003877">
    <property type="entry name" value="SPRY_dom"/>
</dbReference>
<dbReference type="InterPro" id="IPR043136">
    <property type="entry name" value="B30.2/SPRY_sf"/>
</dbReference>
<keyword evidence="5" id="KW-1185">Reference proteome</keyword>
<keyword evidence="2" id="KW-0677">Repeat</keyword>
<dbReference type="InterPro" id="IPR006574">
    <property type="entry name" value="PRY"/>
</dbReference>
<dbReference type="InterPro" id="IPR001870">
    <property type="entry name" value="B30.2/SPRY"/>
</dbReference>
<dbReference type="InterPro" id="IPR001611">
    <property type="entry name" value="Leu-rich_rpt"/>
</dbReference>
<evidence type="ECO:0000313" key="5">
    <source>
        <dbReference type="Proteomes" id="UP001460270"/>
    </source>
</evidence>
<name>A0AAW0PFH8_9GOBI</name>
<evidence type="ECO:0000256" key="1">
    <source>
        <dbReference type="ARBA" id="ARBA00022614"/>
    </source>
</evidence>
<proteinExistence type="predicted"/>
<dbReference type="Gene3D" id="3.80.10.10">
    <property type="entry name" value="Ribonuclease Inhibitor"/>
    <property type="match status" value="1"/>
</dbReference>
<dbReference type="PANTHER" id="PTHR24106">
    <property type="entry name" value="NACHT, LRR AND CARD DOMAINS-CONTAINING"/>
    <property type="match status" value="1"/>
</dbReference>
<dbReference type="AlphaFoldDB" id="A0AAW0PFH8"/>
<dbReference type="Pfam" id="PF00622">
    <property type="entry name" value="SPRY"/>
    <property type="match status" value="1"/>
</dbReference>
<dbReference type="InterPro" id="IPR051261">
    <property type="entry name" value="NLR"/>
</dbReference>
<dbReference type="SUPFAM" id="SSF52047">
    <property type="entry name" value="RNI-like"/>
    <property type="match status" value="1"/>
</dbReference>
<sequence length="416" mass="45950">MNELKDRSLVDKIQWYVNGLQGYSTTLSPAEWSALAFLLLSTDLDVFDLKIFKASEQVLIRLMPVVKASKKAVLSACNLSESCCVPLGSVLTSHSSNLRHLDLSHNPILDSGVKLLCEGLSSHGCRLETLNLSMCELGTGTGECLSSVLSSQRPSLKHLDLSNNDLQDSGTTHLITGLKSADCRLETLSLSGCSVSESSGPSAVELLSRLWEDSKYPLDTLSLEPMGLRWLTPGLRKYFCMHSLDINTAHPELHLSDRTVSRISANLNYPLHRDRFDYWPQVLCSNALTGRCYWEVSWTAEWPGEKTRGVDIAVSYRGISRKGEGGECGFGFNHQSWSLMVCYGYYCFRHNGNESRVGTFTPSPAGRVAVYLDCPAGTLTFYRVSEDKLVRIHTVNTTFTGPCLPGLEFGLESQSL</sequence>
<dbReference type="InterPro" id="IPR032675">
    <property type="entry name" value="LRR_dom_sf"/>
</dbReference>
<evidence type="ECO:0000313" key="4">
    <source>
        <dbReference type="EMBL" id="KAK7915968.1"/>
    </source>
</evidence>